<feature type="binding site" evidence="12">
    <location>
        <begin position="103"/>
        <end position="104"/>
    </location>
    <ligand>
        <name>NAD(+)</name>
        <dbReference type="ChEBI" id="CHEBI:57540"/>
    </ligand>
</feature>
<dbReference type="PANTHER" id="PTHR23389">
    <property type="entry name" value="CHROMOSOME TRANSMISSION FIDELITY FACTOR 18"/>
    <property type="match status" value="1"/>
</dbReference>
<dbReference type="SUPFAM" id="SSF52113">
    <property type="entry name" value="BRCT domain"/>
    <property type="match status" value="1"/>
</dbReference>
<dbReference type="InterPro" id="IPR004149">
    <property type="entry name" value="Znf_DNAligase_C4"/>
</dbReference>
<dbReference type="SMART" id="SM00292">
    <property type="entry name" value="BRCT"/>
    <property type="match status" value="1"/>
</dbReference>
<dbReference type="SMART" id="SM00532">
    <property type="entry name" value="LIGANc"/>
    <property type="match status" value="1"/>
</dbReference>
<dbReference type="InterPro" id="IPR013840">
    <property type="entry name" value="DNAligase_N"/>
</dbReference>
<keyword evidence="10 12" id="KW-0464">Manganese</keyword>
<dbReference type="Pfam" id="PF03120">
    <property type="entry name" value="OB_DNA_ligase"/>
    <property type="match status" value="1"/>
</dbReference>
<evidence type="ECO:0000256" key="14">
    <source>
        <dbReference type="SAM" id="MobiDB-lite"/>
    </source>
</evidence>
<keyword evidence="5 12" id="KW-0227">DNA damage</keyword>
<dbReference type="PROSITE" id="PS01055">
    <property type="entry name" value="DNA_LIGASE_N1"/>
    <property type="match status" value="1"/>
</dbReference>
<evidence type="ECO:0000256" key="2">
    <source>
        <dbReference type="ARBA" id="ARBA00022598"/>
    </source>
</evidence>
<dbReference type="InterPro" id="IPR003583">
    <property type="entry name" value="Hlx-hairpin-Hlx_DNA-bd_motif"/>
</dbReference>
<dbReference type="GO" id="GO:0003911">
    <property type="term" value="F:DNA ligase (NAD+) activity"/>
    <property type="evidence" value="ECO:0007669"/>
    <property type="project" value="UniProtKB-EC"/>
</dbReference>
<keyword evidence="7 12" id="KW-0460">Magnesium</keyword>
<dbReference type="Gene3D" id="2.40.50.140">
    <property type="entry name" value="Nucleic acid-binding proteins"/>
    <property type="match status" value="1"/>
</dbReference>
<keyword evidence="8 12" id="KW-0520">NAD</keyword>
<evidence type="ECO:0000256" key="5">
    <source>
        <dbReference type="ARBA" id="ARBA00022763"/>
    </source>
</evidence>
<dbReference type="NCBIfam" id="TIGR00575">
    <property type="entry name" value="dnlj"/>
    <property type="match status" value="1"/>
</dbReference>
<dbReference type="SUPFAM" id="SSF56091">
    <property type="entry name" value="DNA ligase/mRNA capping enzyme, catalytic domain"/>
    <property type="match status" value="1"/>
</dbReference>
<feature type="binding site" evidence="12">
    <location>
        <position position="433"/>
    </location>
    <ligand>
        <name>Zn(2+)</name>
        <dbReference type="ChEBI" id="CHEBI:29105"/>
    </ligand>
</feature>
<feature type="binding site" evidence="12">
    <location>
        <position position="197"/>
    </location>
    <ligand>
        <name>NAD(+)</name>
        <dbReference type="ChEBI" id="CHEBI:57540"/>
    </ligand>
</feature>
<dbReference type="InterPro" id="IPR004150">
    <property type="entry name" value="NAD_DNA_ligase_OB"/>
</dbReference>
<feature type="binding site" evidence="12">
    <location>
        <position position="315"/>
    </location>
    <ligand>
        <name>NAD(+)</name>
        <dbReference type="ChEBI" id="CHEBI:57540"/>
    </ligand>
</feature>
<feature type="domain" description="BRCT" evidence="15">
    <location>
        <begin position="627"/>
        <end position="700"/>
    </location>
</feature>
<feature type="region of interest" description="Disordered" evidence="14">
    <location>
        <begin position="1"/>
        <end position="21"/>
    </location>
</feature>
<evidence type="ECO:0000256" key="6">
    <source>
        <dbReference type="ARBA" id="ARBA00022833"/>
    </source>
</evidence>
<dbReference type="InterPro" id="IPR033136">
    <property type="entry name" value="DNA_ligase_CS"/>
</dbReference>
<dbReference type="EMBL" id="JAXCLW010000001">
    <property type="protein sequence ID" value="MDY0881290.1"/>
    <property type="molecule type" value="Genomic_DNA"/>
</dbReference>
<evidence type="ECO:0000256" key="10">
    <source>
        <dbReference type="ARBA" id="ARBA00023211"/>
    </source>
</evidence>
<dbReference type="InterPro" id="IPR013839">
    <property type="entry name" value="DNAligase_adenylation"/>
</dbReference>
<gene>
    <name evidence="12 16" type="primary">ligA</name>
    <name evidence="16" type="ORF">SMD27_00400</name>
</gene>
<comment type="caution">
    <text evidence="16">The sequence shown here is derived from an EMBL/GenBank/DDBJ whole genome shotgun (WGS) entry which is preliminary data.</text>
</comment>
<dbReference type="InterPro" id="IPR036420">
    <property type="entry name" value="BRCT_dom_sf"/>
</dbReference>
<dbReference type="InterPro" id="IPR012340">
    <property type="entry name" value="NA-bd_OB-fold"/>
</dbReference>
<dbReference type="RefSeq" id="WP_320506359.1">
    <property type="nucleotide sequence ID" value="NZ_JAXCLW010000001.1"/>
</dbReference>
<evidence type="ECO:0000256" key="1">
    <source>
        <dbReference type="ARBA" id="ARBA00004067"/>
    </source>
</evidence>
<dbReference type="SMART" id="SM00278">
    <property type="entry name" value="HhH1"/>
    <property type="match status" value="2"/>
</dbReference>
<evidence type="ECO:0000259" key="15">
    <source>
        <dbReference type="PROSITE" id="PS50172"/>
    </source>
</evidence>
<dbReference type="Pfam" id="PF03119">
    <property type="entry name" value="DNA_ligase_ZBD"/>
    <property type="match status" value="1"/>
</dbReference>
<dbReference type="Gene3D" id="1.10.287.610">
    <property type="entry name" value="Helix hairpin bin"/>
    <property type="match status" value="1"/>
</dbReference>
<dbReference type="InterPro" id="IPR010994">
    <property type="entry name" value="RuvA_2-like"/>
</dbReference>
<keyword evidence="3 12" id="KW-0235">DNA replication</keyword>
<comment type="catalytic activity">
    <reaction evidence="11 12 13">
        <text>NAD(+) + (deoxyribonucleotide)n-3'-hydroxyl + 5'-phospho-(deoxyribonucleotide)m = (deoxyribonucleotide)n+m + AMP + beta-nicotinamide D-nucleotide.</text>
        <dbReference type="EC" id="6.5.1.2"/>
    </reaction>
</comment>
<dbReference type="Gene3D" id="6.20.10.30">
    <property type="match status" value="1"/>
</dbReference>
<dbReference type="SUPFAM" id="SSF50249">
    <property type="entry name" value="Nucleic acid-binding proteins"/>
    <property type="match status" value="1"/>
</dbReference>
<evidence type="ECO:0000313" key="16">
    <source>
        <dbReference type="EMBL" id="MDY0881290.1"/>
    </source>
</evidence>
<dbReference type="PROSITE" id="PS01056">
    <property type="entry name" value="DNA_LIGASE_N2"/>
    <property type="match status" value="1"/>
</dbReference>
<dbReference type="CDD" id="cd17748">
    <property type="entry name" value="BRCT_DNA_ligase_like"/>
    <property type="match status" value="1"/>
</dbReference>
<dbReference type="Pfam" id="PF01653">
    <property type="entry name" value="DNA_ligase_aden"/>
    <property type="match status" value="1"/>
</dbReference>
<reference evidence="16 17" key="1">
    <citation type="journal article" date="2016" name="Antonie Van Leeuwenhoek">
        <title>Dongia soli sp. nov., isolated from soil from Dokdo, Korea.</title>
        <authorList>
            <person name="Kim D.U."/>
            <person name="Lee H."/>
            <person name="Kim H."/>
            <person name="Kim S.G."/>
            <person name="Ka J.O."/>
        </authorList>
    </citation>
    <scope>NUCLEOTIDE SEQUENCE [LARGE SCALE GENOMIC DNA]</scope>
    <source>
        <strain evidence="16 17">D78</strain>
    </source>
</reference>
<dbReference type="Pfam" id="PF12826">
    <property type="entry name" value="HHH_2"/>
    <property type="match status" value="1"/>
</dbReference>
<dbReference type="EC" id="6.5.1.2" evidence="12 13"/>
<dbReference type="SUPFAM" id="SSF47781">
    <property type="entry name" value="RuvA domain 2-like"/>
    <property type="match status" value="1"/>
</dbReference>
<dbReference type="NCBIfam" id="NF005932">
    <property type="entry name" value="PRK07956.1"/>
    <property type="match status" value="1"/>
</dbReference>
<feature type="binding site" evidence="12">
    <location>
        <position position="137"/>
    </location>
    <ligand>
        <name>NAD(+)</name>
        <dbReference type="ChEBI" id="CHEBI:57540"/>
    </ligand>
</feature>
<dbReference type="PROSITE" id="PS50172">
    <property type="entry name" value="BRCT"/>
    <property type="match status" value="1"/>
</dbReference>
<keyword evidence="9 12" id="KW-0234">DNA repair</keyword>
<comment type="similarity">
    <text evidence="12">Belongs to the NAD-dependent DNA ligase family. LigA subfamily.</text>
</comment>
<dbReference type="Gene3D" id="3.40.50.10190">
    <property type="entry name" value="BRCT domain"/>
    <property type="match status" value="1"/>
</dbReference>
<dbReference type="InterPro" id="IPR001679">
    <property type="entry name" value="DNA_ligase"/>
</dbReference>
<organism evidence="16 17">
    <name type="scientific">Dongia soli</name>
    <dbReference type="NCBI Taxonomy" id="600628"/>
    <lineage>
        <taxon>Bacteria</taxon>
        <taxon>Pseudomonadati</taxon>
        <taxon>Pseudomonadota</taxon>
        <taxon>Alphaproteobacteria</taxon>
        <taxon>Rhodospirillales</taxon>
        <taxon>Dongiaceae</taxon>
        <taxon>Dongia</taxon>
    </lineage>
</organism>
<comment type="caution">
    <text evidence="12">Lacks conserved residue(s) required for the propagation of feature annotation.</text>
</comment>
<protein>
    <recommendedName>
        <fullName evidence="12 13">DNA ligase</fullName>
        <ecNumber evidence="12 13">6.5.1.2</ecNumber>
    </recommendedName>
    <alternativeName>
        <fullName evidence="12">Polydeoxyribonucleotide synthase [NAD(+)]</fullName>
    </alternativeName>
</protein>
<dbReference type="InterPro" id="IPR001357">
    <property type="entry name" value="BRCT_dom"/>
</dbReference>
<keyword evidence="6 12" id="KW-0862">Zinc</keyword>
<evidence type="ECO:0000256" key="3">
    <source>
        <dbReference type="ARBA" id="ARBA00022705"/>
    </source>
</evidence>
<dbReference type="InterPro" id="IPR041663">
    <property type="entry name" value="DisA/LigA_HHH"/>
</dbReference>
<comment type="cofactor">
    <cofactor evidence="12">
        <name>Mg(2+)</name>
        <dbReference type="ChEBI" id="CHEBI:18420"/>
    </cofactor>
    <cofactor evidence="12">
        <name>Mn(2+)</name>
        <dbReference type="ChEBI" id="CHEBI:29035"/>
    </cofactor>
</comment>
<feature type="binding site" evidence="12">
    <location>
        <position position="160"/>
    </location>
    <ligand>
        <name>NAD(+)</name>
        <dbReference type="ChEBI" id="CHEBI:57540"/>
    </ligand>
</feature>
<sequence>MSKKPAKETAPGTAPVAVERLTEPEAARELERLAAEVAHHDKLYHQKDAPEISDADYDALVQRNRAVEARFPELIRADSPSKRVGAAPAEAFAKVTHRRPMLSLDNAFSREDVDDFLNRIRRFLGLGVDTSIPLALEPKIDGLSANLRYEDGNFVQGATRGDGAVGEDITANLRHVSGIPMKLKDKSPPKLIEIRGEVYMARASFAKLNEQRAAAGESIFANPRNAAAGSVRQLDPEITKRRPLKFFAYAYGEVEGWPDQPGSHHAFVDQLQDWGFDINPRRELVSDLDGVIKYYEDLGADRSDLPYDIDGAVYKVDRRDWQNRLGFVGRAPRWAIAHKFPAERAITTLNKITIQVGRTGVLTPVAELEPITVGGVVVARATLHNEDEIARKDIRVGDKVVVQRAGDVIPQIVEVVDADRKGRGRSYHFPDKCPVCGSHATREEGEVARRCTGGLICAAQAVERLKHFVSRGAFDIDGLGDKHIEAFHTDGLLKSPGDIFRLKNHRKELLEREGWGQTSVDNLVAAIEERRRVPLPRFIYALGIPQIGEVSAKLLARHYLSFDALRKAMKEAQTIGSEARQDLSEINGIGPSMAEDLIEFFAEKHNQEVLDDLLKQIEVEDFAPVATASSPISGKTVVFTGTLVRMTRNEAKARAESLGAKVAGSVSKKTDYVVVGEDAGSKAAKAAVLGVQTLSEEDWLALIGD</sequence>
<feature type="active site" description="N6-AMP-lysine intermediate" evidence="12">
    <location>
        <position position="139"/>
    </location>
</feature>
<evidence type="ECO:0000256" key="12">
    <source>
        <dbReference type="HAMAP-Rule" id="MF_01588"/>
    </source>
</evidence>
<dbReference type="PIRSF" id="PIRSF001604">
    <property type="entry name" value="LigA"/>
    <property type="match status" value="1"/>
</dbReference>
<proteinExistence type="inferred from homology"/>
<dbReference type="Gene3D" id="3.30.470.30">
    <property type="entry name" value="DNA ligase/mRNA capping enzyme"/>
    <property type="match status" value="1"/>
</dbReference>
<dbReference type="Pfam" id="PF00533">
    <property type="entry name" value="BRCT"/>
    <property type="match status" value="1"/>
</dbReference>
<keyword evidence="17" id="KW-1185">Reference proteome</keyword>
<accession>A0ABU5E4Q8</accession>
<evidence type="ECO:0000256" key="8">
    <source>
        <dbReference type="ARBA" id="ARBA00023027"/>
    </source>
</evidence>
<evidence type="ECO:0000313" key="17">
    <source>
        <dbReference type="Proteomes" id="UP001279642"/>
    </source>
</evidence>
<evidence type="ECO:0000256" key="13">
    <source>
        <dbReference type="RuleBase" id="RU000618"/>
    </source>
</evidence>
<evidence type="ECO:0000256" key="4">
    <source>
        <dbReference type="ARBA" id="ARBA00022723"/>
    </source>
</evidence>
<name>A0ABU5E4Q8_9PROT</name>
<feature type="binding site" evidence="12">
    <location>
        <position position="339"/>
    </location>
    <ligand>
        <name>NAD(+)</name>
        <dbReference type="ChEBI" id="CHEBI:57540"/>
    </ligand>
</feature>
<keyword evidence="4 12" id="KW-0479">Metal-binding</keyword>
<dbReference type="PANTHER" id="PTHR23389:SF9">
    <property type="entry name" value="DNA LIGASE"/>
    <property type="match status" value="1"/>
</dbReference>
<feature type="binding site" evidence="12">
    <location>
        <begin position="54"/>
        <end position="58"/>
    </location>
    <ligand>
        <name>NAD(+)</name>
        <dbReference type="ChEBI" id="CHEBI:57540"/>
    </ligand>
</feature>
<feature type="binding site" evidence="12">
    <location>
        <position position="457"/>
    </location>
    <ligand>
        <name>Zn(2+)</name>
        <dbReference type="ChEBI" id="CHEBI:29105"/>
    </ligand>
</feature>
<dbReference type="HAMAP" id="MF_01588">
    <property type="entry name" value="DNA_ligase_A"/>
    <property type="match status" value="1"/>
</dbReference>
<dbReference type="Gene3D" id="1.10.150.20">
    <property type="entry name" value="5' to 3' exonuclease, C-terminal subdomain"/>
    <property type="match status" value="2"/>
</dbReference>
<feature type="binding site" evidence="12">
    <location>
        <position position="436"/>
    </location>
    <ligand>
        <name>Zn(2+)</name>
        <dbReference type="ChEBI" id="CHEBI:29105"/>
    </ligand>
</feature>
<dbReference type="InterPro" id="IPR018239">
    <property type="entry name" value="DNA_ligase_AS"/>
</dbReference>
<comment type="function">
    <text evidence="1 12">DNA ligase that catalyzes the formation of phosphodiester linkages between 5'-phosphoryl and 3'-hydroxyl groups in double-stranded DNA using NAD as a coenzyme and as the energy source for the reaction. It is essential for DNA replication and repair of damaged DNA.</text>
</comment>
<keyword evidence="2 12" id="KW-0436">Ligase</keyword>
<evidence type="ECO:0000256" key="9">
    <source>
        <dbReference type="ARBA" id="ARBA00023204"/>
    </source>
</evidence>
<evidence type="ECO:0000256" key="11">
    <source>
        <dbReference type="ARBA" id="ARBA00034005"/>
    </source>
</evidence>
<dbReference type="CDD" id="cd00114">
    <property type="entry name" value="LIGANc"/>
    <property type="match status" value="1"/>
</dbReference>
<evidence type="ECO:0000256" key="7">
    <source>
        <dbReference type="ARBA" id="ARBA00022842"/>
    </source>
</evidence>
<dbReference type="Proteomes" id="UP001279642">
    <property type="component" value="Unassembled WGS sequence"/>
</dbReference>